<dbReference type="AlphaFoldDB" id="A0A542EVP4"/>
<proteinExistence type="predicted"/>
<keyword evidence="2" id="KW-1185">Reference proteome</keyword>
<organism evidence="1 2">
    <name type="scientific">Kribbella jejuensis</name>
    <dbReference type="NCBI Taxonomy" id="236068"/>
    <lineage>
        <taxon>Bacteria</taxon>
        <taxon>Bacillati</taxon>
        <taxon>Actinomycetota</taxon>
        <taxon>Actinomycetes</taxon>
        <taxon>Propionibacteriales</taxon>
        <taxon>Kribbellaceae</taxon>
        <taxon>Kribbella</taxon>
    </lineage>
</organism>
<gene>
    <name evidence="1" type="ORF">FB475_3590</name>
</gene>
<evidence type="ECO:0000313" key="2">
    <source>
        <dbReference type="Proteomes" id="UP000316298"/>
    </source>
</evidence>
<evidence type="ECO:0000313" key="1">
    <source>
        <dbReference type="EMBL" id="TQJ19423.1"/>
    </source>
</evidence>
<sequence>MPEHVFVDESKARGLLMAAIACPAEAVNTHRRIMAGLLMPRERRIHFTKESPARRRKILAAIAEFGLTARLYQADKDTIAARRACLARMVCDIAGSAERMVIERDESTVVVDKQVLFRAAREYDCAESLRYELLAAHSDPMLWIPDAVAWSWVKGGEWRDLIAPYATLIQV</sequence>
<dbReference type="OrthoDB" id="5188615at2"/>
<dbReference type="Proteomes" id="UP000316298">
    <property type="component" value="Unassembled WGS sequence"/>
</dbReference>
<dbReference type="EMBL" id="VFMM01000001">
    <property type="protein sequence ID" value="TQJ19423.1"/>
    <property type="molecule type" value="Genomic_DNA"/>
</dbReference>
<accession>A0A542EVP4</accession>
<comment type="caution">
    <text evidence="1">The sequence shown here is derived from an EMBL/GenBank/DDBJ whole genome shotgun (WGS) entry which is preliminary data.</text>
</comment>
<reference evidence="1 2" key="1">
    <citation type="submission" date="2019-06" db="EMBL/GenBank/DDBJ databases">
        <title>Sequencing the genomes of 1000 actinobacteria strains.</title>
        <authorList>
            <person name="Klenk H.-P."/>
        </authorList>
    </citation>
    <scope>NUCLEOTIDE SEQUENCE [LARGE SCALE GENOMIC DNA]</scope>
    <source>
        <strain evidence="1 2">DSM 17305</strain>
    </source>
</reference>
<dbReference type="RefSeq" id="WP_141857366.1">
    <property type="nucleotide sequence ID" value="NZ_BAAAKA010000004.1"/>
</dbReference>
<protein>
    <submittedName>
        <fullName evidence="1">Uncharacterized protein</fullName>
    </submittedName>
</protein>
<name>A0A542EVP4_9ACTN</name>